<dbReference type="Pfam" id="PF18962">
    <property type="entry name" value="Por_Secre_tail"/>
    <property type="match status" value="1"/>
</dbReference>
<dbReference type="NCBIfam" id="TIGR04183">
    <property type="entry name" value="Por_Secre_tail"/>
    <property type="match status" value="1"/>
</dbReference>
<evidence type="ECO:0000259" key="3">
    <source>
        <dbReference type="Pfam" id="PF18962"/>
    </source>
</evidence>
<dbReference type="GeneID" id="82255573"/>
<dbReference type="RefSeq" id="WP_240485451.1">
    <property type="nucleotide sequence ID" value="NZ_FNYS01000001.1"/>
</dbReference>
<keyword evidence="1 2" id="KW-0732">Signal</keyword>
<dbReference type="EMBL" id="FNYS01000001">
    <property type="protein sequence ID" value="SEI52242.1"/>
    <property type="molecule type" value="Genomic_DNA"/>
</dbReference>
<sequence>MAKKYFYITMFIAMLGGSTAFAQSGLRYNNEPRYSTNQSIEGLSIYPNPAVANGKLYIESTKNEPKEVELYNVVGKKVFTTTVNNRELNLPYSVNAGIYVMKIKESNATATRKIVVK</sequence>
<dbReference type="InterPro" id="IPR026444">
    <property type="entry name" value="Secre_tail"/>
</dbReference>
<organism evidence="4 5">
    <name type="scientific">Myroides marinus</name>
    <dbReference type="NCBI Taxonomy" id="703342"/>
    <lineage>
        <taxon>Bacteria</taxon>
        <taxon>Pseudomonadati</taxon>
        <taxon>Bacteroidota</taxon>
        <taxon>Flavobacteriia</taxon>
        <taxon>Flavobacteriales</taxon>
        <taxon>Flavobacteriaceae</taxon>
        <taxon>Myroides</taxon>
    </lineage>
</organism>
<dbReference type="Proteomes" id="UP000183077">
    <property type="component" value="Unassembled WGS sequence"/>
</dbReference>
<feature type="signal peptide" evidence="2">
    <location>
        <begin position="1"/>
        <end position="22"/>
    </location>
</feature>
<dbReference type="AlphaFoldDB" id="A0A1H6RM10"/>
<name>A0A1H6RM10_9FLAO</name>
<proteinExistence type="predicted"/>
<feature type="chain" id="PRO_5010325508" evidence="2">
    <location>
        <begin position="23"/>
        <end position="117"/>
    </location>
</feature>
<evidence type="ECO:0000313" key="4">
    <source>
        <dbReference type="EMBL" id="SEI52242.1"/>
    </source>
</evidence>
<protein>
    <submittedName>
        <fullName evidence="4">Por secretion system C-terminal sorting domain-containing protein</fullName>
    </submittedName>
</protein>
<evidence type="ECO:0000313" key="5">
    <source>
        <dbReference type="Proteomes" id="UP000183077"/>
    </source>
</evidence>
<evidence type="ECO:0000256" key="1">
    <source>
        <dbReference type="ARBA" id="ARBA00022729"/>
    </source>
</evidence>
<accession>A0A1H6RM10</accession>
<reference evidence="4 5" key="1">
    <citation type="submission" date="2016-10" db="EMBL/GenBank/DDBJ databases">
        <authorList>
            <person name="de Groot N.N."/>
        </authorList>
    </citation>
    <scope>NUCLEOTIDE SEQUENCE [LARGE SCALE GENOMIC DNA]</scope>
    <source>
        <strain evidence="4 5">DSM 23048</strain>
    </source>
</reference>
<feature type="domain" description="Secretion system C-terminal sorting" evidence="3">
    <location>
        <begin position="45"/>
        <end position="116"/>
    </location>
</feature>
<evidence type="ECO:0000256" key="2">
    <source>
        <dbReference type="SAM" id="SignalP"/>
    </source>
</evidence>
<gene>
    <name evidence="4" type="ORF">SAMN04488018_101344</name>
</gene>